<dbReference type="Proteomes" id="UP000041770">
    <property type="component" value="Unassembled WGS sequence"/>
</dbReference>
<gene>
    <name evidence="1" type="ORF">ERS013200_01780</name>
</gene>
<evidence type="ECO:0000313" key="1">
    <source>
        <dbReference type="EMBL" id="CSC60336.1"/>
    </source>
</evidence>
<accession>A0A655Z490</accession>
<dbReference type="AntiFam" id="ANF00095">
    <property type="entry name" value="Shadow ORF (opposite ABC transporters)"/>
</dbReference>
<dbReference type="AlphaFoldDB" id="A0A655Z490"/>
<proteinExistence type="predicted"/>
<reference evidence="1 2" key="1">
    <citation type="submission" date="2015-07" db="EMBL/GenBank/DDBJ databases">
        <authorList>
            <consortium name="Pathogen Informatics"/>
        </authorList>
    </citation>
    <scope>NUCLEOTIDE SEQUENCE [LARGE SCALE GENOMIC DNA]</scope>
    <source>
        <strain evidence="1 2">A316</strain>
    </source>
</reference>
<evidence type="ECO:0000313" key="2">
    <source>
        <dbReference type="Proteomes" id="UP000041770"/>
    </source>
</evidence>
<name>A0A655Z490_VIBCL</name>
<dbReference type="EMBL" id="CWQY01000010">
    <property type="protein sequence ID" value="CSC60336.1"/>
    <property type="molecule type" value="Genomic_DNA"/>
</dbReference>
<organism evidence="1 2">
    <name type="scientific">Vibrio cholerae</name>
    <dbReference type="NCBI Taxonomy" id="666"/>
    <lineage>
        <taxon>Bacteria</taxon>
        <taxon>Pseudomonadati</taxon>
        <taxon>Pseudomonadota</taxon>
        <taxon>Gammaproteobacteria</taxon>
        <taxon>Vibrionales</taxon>
        <taxon>Vibrionaceae</taxon>
        <taxon>Vibrio</taxon>
    </lineage>
</organism>
<protein>
    <submittedName>
        <fullName evidence="1">Uncharacterized protein</fullName>
    </submittedName>
</protein>
<sequence length="69" mass="8035">MVVKLCGGAVLFNHTTIHHRHFISEGKRFFARMSDENRRDSLLFKDLTNLNDQLMAHLSIDIGKRLIKQ</sequence>